<dbReference type="SUPFAM" id="SSF103088">
    <property type="entry name" value="OmpA-like"/>
    <property type="match status" value="1"/>
</dbReference>
<keyword evidence="7" id="KW-1185">Reference proteome</keyword>
<keyword evidence="2 4" id="KW-0472">Membrane</keyword>
<dbReference type="InterPro" id="IPR006665">
    <property type="entry name" value="OmpA-like"/>
</dbReference>
<proteinExistence type="predicted"/>
<dbReference type="PRINTS" id="PR01021">
    <property type="entry name" value="OMPADOMAIN"/>
</dbReference>
<evidence type="ECO:0000256" key="1">
    <source>
        <dbReference type="ARBA" id="ARBA00004442"/>
    </source>
</evidence>
<sequence>MAQNLVRNPSLEQLKGGVVGFKGVSGTPDIASVEGKVVQFPPYFNAYQSNTPSRQVSTIEFGEVCLCQWFSFEASELTQVEFLKPLRKNQEYVVSLYTIKASTIEPPISEITAHFINRPLPSTRQVYGLKDHPLTPVTIPYTSLKPAAAGPLVSRTSWTIVSGVYKAKGGERYLLLGNFLGANAAALEVMNPETEEVEEELKSSKKKGTYYCYDNISVVPKPKADKEADAIPDAAPPLASAADAPIAIGSTITLSDVNFATGDHTIKPVAFPLLDSLAVFMTSNQQVAVHIEGHTDDVGTEADNLALSQRRAAAVKAYLEAKGITGNRISVKGLGEASPKTDNLTQENRALNRRVEIEIYQE</sequence>
<comment type="caution">
    <text evidence="6">The sequence shown here is derived from an EMBL/GenBank/DDBJ whole genome shotgun (WGS) entry which is preliminary data.</text>
</comment>
<protein>
    <recommendedName>
        <fullName evidence="5">OmpA-like domain-containing protein</fullName>
    </recommendedName>
</protein>
<dbReference type="Gene3D" id="3.30.1330.60">
    <property type="entry name" value="OmpA-like domain"/>
    <property type="match status" value="1"/>
</dbReference>
<name>A0ABQ1VZV9_9BACT</name>
<dbReference type="PANTHER" id="PTHR30329">
    <property type="entry name" value="STATOR ELEMENT OF FLAGELLAR MOTOR COMPLEX"/>
    <property type="match status" value="1"/>
</dbReference>
<accession>A0ABQ1VZV9</accession>
<keyword evidence="3" id="KW-0998">Cell outer membrane</keyword>
<dbReference type="InterPro" id="IPR006690">
    <property type="entry name" value="OMPA-like_CS"/>
</dbReference>
<dbReference type="PROSITE" id="PS01068">
    <property type="entry name" value="OMPA_1"/>
    <property type="match status" value="1"/>
</dbReference>
<dbReference type="InterPro" id="IPR050330">
    <property type="entry name" value="Bact_OuterMem_StrucFunc"/>
</dbReference>
<dbReference type="InterPro" id="IPR006664">
    <property type="entry name" value="OMP_bac"/>
</dbReference>
<evidence type="ECO:0000313" key="7">
    <source>
        <dbReference type="Proteomes" id="UP000634043"/>
    </source>
</evidence>
<evidence type="ECO:0000256" key="3">
    <source>
        <dbReference type="ARBA" id="ARBA00023237"/>
    </source>
</evidence>
<dbReference type="Pfam" id="PF00691">
    <property type="entry name" value="OmpA"/>
    <property type="match status" value="1"/>
</dbReference>
<dbReference type="Proteomes" id="UP000634043">
    <property type="component" value="Unassembled WGS sequence"/>
</dbReference>
<gene>
    <name evidence="6" type="ORF">GCM10011323_06810</name>
</gene>
<dbReference type="CDD" id="cd07185">
    <property type="entry name" value="OmpA_C-like"/>
    <property type="match status" value="1"/>
</dbReference>
<evidence type="ECO:0000256" key="2">
    <source>
        <dbReference type="ARBA" id="ARBA00023136"/>
    </source>
</evidence>
<comment type="subcellular location">
    <subcellularLocation>
        <location evidence="1">Cell outer membrane</location>
    </subcellularLocation>
</comment>
<reference evidence="7" key="1">
    <citation type="journal article" date="2019" name="Int. J. Syst. Evol. Microbiol.">
        <title>The Global Catalogue of Microorganisms (GCM) 10K type strain sequencing project: providing services to taxonomists for standard genome sequencing and annotation.</title>
        <authorList>
            <consortium name="The Broad Institute Genomics Platform"/>
            <consortium name="The Broad Institute Genome Sequencing Center for Infectious Disease"/>
            <person name="Wu L."/>
            <person name="Ma J."/>
        </authorList>
    </citation>
    <scope>NUCLEOTIDE SEQUENCE [LARGE SCALE GENOMIC DNA]</scope>
    <source>
        <strain evidence="7">CGMCC 1.12749</strain>
    </source>
</reference>
<evidence type="ECO:0000259" key="5">
    <source>
        <dbReference type="PROSITE" id="PS51123"/>
    </source>
</evidence>
<dbReference type="InterPro" id="IPR036737">
    <property type="entry name" value="OmpA-like_sf"/>
</dbReference>
<evidence type="ECO:0000313" key="6">
    <source>
        <dbReference type="EMBL" id="GGG04660.1"/>
    </source>
</evidence>
<dbReference type="PANTHER" id="PTHR30329:SF21">
    <property type="entry name" value="LIPOPROTEIN YIAD-RELATED"/>
    <property type="match status" value="1"/>
</dbReference>
<feature type="domain" description="OmpA-like" evidence="5">
    <location>
        <begin position="246"/>
        <end position="362"/>
    </location>
</feature>
<evidence type="ECO:0000256" key="4">
    <source>
        <dbReference type="PROSITE-ProRule" id="PRU00473"/>
    </source>
</evidence>
<dbReference type="PROSITE" id="PS51123">
    <property type="entry name" value="OMPA_2"/>
    <property type="match status" value="1"/>
</dbReference>
<dbReference type="EMBL" id="BMFP01000001">
    <property type="protein sequence ID" value="GGG04660.1"/>
    <property type="molecule type" value="Genomic_DNA"/>
</dbReference>
<organism evidence="6 7">
    <name type="scientific">Pontibacter amylolyticus</name>
    <dbReference type="NCBI Taxonomy" id="1424080"/>
    <lineage>
        <taxon>Bacteria</taxon>
        <taxon>Pseudomonadati</taxon>
        <taxon>Bacteroidota</taxon>
        <taxon>Cytophagia</taxon>
        <taxon>Cytophagales</taxon>
        <taxon>Hymenobacteraceae</taxon>
        <taxon>Pontibacter</taxon>
    </lineage>
</organism>